<keyword evidence="3" id="KW-1185">Reference proteome</keyword>
<proteinExistence type="predicted"/>
<evidence type="ECO:0000256" key="1">
    <source>
        <dbReference type="SAM" id="MobiDB-lite"/>
    </source>
</evidence>
<evidence type="ECO:0000313" key="2">
    <source>
        <dbReference type="EMBL" id="KAH3668327.1"/>
    </source>
</evidence>
<sequence length="263" mass="29602">MRKFTGQKILPDQDFLDPLSVEINVELPPSFDSDGVRKIQSFQPKARSVSYSPQTIGVQQPSLKDYTPETVSETQLSVRKKRLFDGLSEKIKNYRRSVSSPLYMQPNESNHSASSLVSNLIDTYREMDDAASQPTVSDSDHSLFSFESQSSATLFKSDNSRFSSPKQAYSKPLPAPPLKFENQYDIRDYNPTPIKYTYPEALKKPSAGPKKTLMNPPDTSVFTRTPTYVRKQRSVSDQAVHDAGLEPFILTGYQSSKTLKVIN</sequence>
<gene>
    <name evidence="2" type="ORF">OGAPHI_002081</name>
</gene>
<organism evidence="2 3">
    <name type="scientific">Ogataea philodendri</name>
    <dbReference type="NCBI Taxonomy" id="1378263"/>
    <lineage>
        <taxon>Eukaryota</taxon>
        <taxon>Fungi</taxon>
        <taxon>Dikarya</taxon>
        <taxon>Ascomycota</taxon>
        <taxon>Saccharomycotina</taxon>
        <taxon>Pichiomycetes</taxon>
        <taxon>Pichiales</taxon>
        <taxon>Pichiaceae</taxon>
        <taxon>Ogataea</taxon>
    </lineage>
</organism>
<dbReference type="RefSeq" id="XP_046062741.1">
    <property type="nucleotide sequence ID" value="XM_046202912.1"/>
</dbReference>
<feature type="region of interest" description="Disordered" evidence="1">
    <location>
        <begin position="200"/>
        <end position="223"/>
    </location>
</feature>
<dbReference type="Proteomes" id="UP000769157">
    <property type="component" value="Unassembled WGS sequence"/>
</dbReference>
<comment type="caution">
    <text evidence="2">The sequence shown here is derived from an EMBL/GenBank/DDBJ whole genome shotgun (WGS) entry which is preliminary data.</text>
</comment>
<name>A0A9P8PAA8_9ASCO</name>
<dbReference type="EMBL" id="JAEUBE010000158">
    <property type="protein sequence ID" value="KAH3668327.1"/>
    <property type="molecule type" value="Genomic_DNA"/>
</dbReference>
<reference evidence="2" key="2">
    <citation type="submission" date="2021-01" db="EMBL/GenBank/DDBJ databases">
        <authorList>
            <person name="Schikora-Tamarit M.A."/>
        </authorList>
    </citation>
    <scope>NUCLEOTIDE SEQUENCE</scope>
    <source>
        <strain evidence="2">CBS6075</strain>
    </source>
</reference>
<reference evidence="2" key="1">
    <citation type="journal article" date="2021" name="Open Biol.">
        <title>Shared evolutionary footprints suggest mitochondrial oxidative damage underlies multiple complex I losses in fungi.</title>
        <authorList>
            <person name="Schikora-Tamarit M.A."/>
            <person name="Marcet-Houben M."/>
            <person name="Nosek J."/>
            <person name="Gabaldon T."/>
        </authorList>
    </citation>
    <scope>NUCLEOTIDE SEQUENCE</scope>
    <source>
        <strain evidence="2">CBS6075</strain>
    </source>
</reference>
<dbReference type="GeneID" id="70234048"/>
<accession>A0A9P8PAA8</accession>
<dbReference type="OrthoDB" id="3992056at2759"/>
<protein>
    <submittedName>
        <fullName evidence="2">Uncharacterized protein</fullName>
    </submittedName>
</protein>
<evidence type="ECO:0000313" key="3">
    <source>
        <dbReference type="Proteomes" id="UP000769157"/>
    </source>
</evidence>
<dbReference type="AlphaFoldDB" id="A0A9P8PAA8"/>